<accession>A0AAW4PYU1</accession>
<evidence type="ECO:0000313" key="1">
    <source>
        <dbReference type="EMBL" id="MBX0325809.1"/>
    </source>
</evidence>
<protein>
    <submittedName>
        <fullName evidence="1">Uncharacterized protein</fullName>
    </submittedName>
</protein>
<keyword evidence="2" id="KW-1185">Reference proteome</keyword>
<reference evidence="1 2" key="1">
    <citation type="submission" date="2021-06" db="EMBL/GenBank/DDBJ databases">
        <title>Halomicroarcula sp. a new haloarchaeum isolated from saline soil.</title>
        <authorList>
            <person name="Duran-Viseras A."/>
            <person name="Sanchez-Porro C."/>
            <person name="Ventosa A."/>
        </authorList>
    </citation>
    <scope>NUCLEOTIDE SEQUENCE [LARGE SCALE GENOMIC DNA]</scope>
    <source>
        <strain evidence="1 2">F13</strain>
    </source>
</reference>
<evidence type="ECO:0000313" key="2">
    <source>
        <dbReference type="Proteomes" id="UP001430377"/>
    </source>
</evidence>
<dbReference type="EMBL" id="RKLR01000019">
    <property type="protein sequence ID" value="MBX0325809.1"/>
    <property type="molecule type" value="Genomic_DNA"/>
</dbReference>
<proteinExistence type="predicted"/>
<dbReference type="AlphaFoldDB" id="A0AAW4PYU1"/>
<organism evidence="1 2">
    <name type="scientific">Haloarcula rubra</name>
    <dbReference type="NCBI Taxonomy" id="2487747"/>
    <lineage>
        <taxon>Archaea</taxon>
        <taxon>Methanobacteriati</taxon>
        <taxon>Methanobacteriota</taxon>
        <taxon>Stenosarchaea group</taxon>
        <taxon>Halobacteria</taxon>
        <taxon>Halobacteriales</taxon>
        <taxon>Haloarculaceae</taxon>
        <taxon>Haloarcula</taxon>
    </lineage>
</organism>
<gene>
    <name evidence="1" type="ORF">EGH21_22585</name>
</gene>
<name>A0AAW4PYU1_9EURY</name>
<sequence length="63" mass="6985">MKTFTIITTSGSFDVDGERWTRDDNGDVYVYADDTTDADPVAEVDAPEFTAIFDANHGTHVRD</sequence>
<dbReference type="RefSeq" id="WP_220620668.1">
    <property type="nucleotide sequence ID" value="NZ_RKLR01000019.1"/>
</dbReference>
<dbReference type="Proteomes" id="UP001430377">
    <property type="component" value="Unassembled WGS sequence"/>
</dbReference>
<comment type="caution">
    <text evidence="1">The sequence shown here is derived from an EMBL/GenBank/DDBJ whole genome shotgun (WGS) entry which is preliminary data.</text>
</comment>